<dbReference type="Proteomes" id="UP000219632">
    <property type="component" value="Unassembled WGS sequence"/>
</dbReference>
<dbReference type="InterPro" id="IPR037233">
    <property type="entry name" value="CcmK-like_sf"/>
</dbReference>
<evidence type="ECO:0000313" key="7">
    <source>
        <dbReference type="Proteomes" id="UP000219632"/>
    </source>
</evidence>
<feature type="domain" description="BMC" evidence="4">
    <location>
        <begin position="4"/>
        <end position="89"/>
    </location>
</feature>
<reference evidence="6 7" key="1">
    <citation type="submission" date="2017-09" db="EMBL/GenBank/DDBJ databases">
        <title>Draft Genomes of 144 Listeria Monocytogenes isolates from foods.</title>
        <authorList>
            <person name="Wu C.H."/>
            <person name="Ng J."/>
            <person name="Kiang D."/>
            <person name="Chen C.-Y."/>
            <person name="Frink S."/>
            <person name="Lafrades M."/>
            <person name="Morales C."/>
            <person name="Park P."/>
            <person name="Zwick M."/>
        </authorList>
    </citation>
    <scope>NUCLEOTIDE SEQUENCE [LARGE SCALE GENOMIC DNA]</scope>
    <source>
        <strain evidence="6 7">CDPHFDLB-F14M01633.75-2</strain>
    </source>
</reference>
<sequence length="148" mass="16102">MHQAIGIIEIKGLASAITVADTMAKVANIQIVDTESAKGFGWITVKVEGDVAAVNAALEAGEQTAITTDSYIAKKVIPRPGEEIFTVFWPKEQTEPEKPVETKSIVEPENVAVSEVKTEATCNLCHDPLCPRVKGDPRQDCIHFEEEK</sequence>
<dbReference type="AlphaFoldDB" id="A0A7X0W5J9"/>
<dbReference type="GO" id="GO:0031469">
    <property type="term" value="C:bacterial microcompartment"/>
    <property type="evidence" value="ECO:0007669"/>
    <property type="project" value="UniProtKB-SubCell"/>
</dbReference>
<evidence type="ECO:0000256" key="2">
    <source>
        <dbReference type="ARBA" id="ARBA00024446"/>
    </source>
</evidence>
<evidence type="ECO:0000313" key="8">
    <source>
        <dbReference type="Proteomes" id="UP000522007"/>
    </source>
</evidence>
<reference evidence="5 8" key="2">
    <citation type="submission" date="2020-03" db="EMBL/GenBank/DDBJ databases">
        <title>Soil Listeria distribution.</title>
        <authorList>
            <person name="Liao J."/>
            <person name="Wiedmann M."/>
        </authorList>
    </citation>
    <scope>NUCLEOTIDE SEQUENCE [LARGE SCALE GENOMIC DNA]</scope>
    <source>
        <strain evidence="5 8">FSL L7-1829</strain>
    </source>
</reference>
<dbReference type="Pfam" id="PF00936">
    <property type="entry name" value="BMC"/>
    <property type="match status" value="1"/>
</dbReference>
<evidence type="ECO:0000256" key="3">
    <source>
        <dbReference type="PROSITE-ProRule" id="PRU01278"/>
    </source>
</evidence>
<keyword evidence="2" id="KW-1283">Bacterial microcompartment</keyword>
<accession>A0A7X0W5J9</accession>
<comment type="caution">
    <text evidence="5">The sequence shown here is derived from an EMBL/GenBank/DDBJ whole genome shotgun (WGS) entry which is preliminary data.</text>
</comment>
<dbReference type="Gene3D" id="3.30.70.1710">
    <property type="match status" value="1"/>
</dbReference>
<dbReference type="Proteomes" id="UP000522007">
    <property type="component" value="Unassembled WGS sequence"/>
</dbReference>
<evidence type="ECO:0000313" key="5">
    <source>
        <dbReference type="EMBL" id="MBC1323700.1"/>
    </source>
</evidence>
<protein>
    <submittedName>
        <fullName evidence="5">BMC domain-containing protein</fullName>
    </submittedName>
    <submittedName>
        <fullName evidence="6">Propanediol utilization protein</fullName>
    </submittedName>
</protein>
<dbReference type="RefSeq" id="WP_097349727.1">
    <property type="nucleotide sequence ID" value="NZ_JACTGZ010000001.1"/>
</dbReference>
<proteinExistence type="inferred from homology"/>
<dbReference type="InterPro" id="IPR050575">
    <property type="entry name" value="BMC_shell"/>
</dbReference>
<comment type="similarity">
    <text evidence="3">Belongs to the bacterial microcompartments protein family.</text>
</comment>
<dbReference type="EMBL" id="JAAROP010000016">
    <property type="protein sequence ID" value="MBC1323700.1"/>
    <property type="molecule type" value="Genomic_DNA"/>
</dbReference>
<evidence type="ECO:0000313" key="6">
    <source>
        <dbReference type="EMBL" id="PDK42672.1"/>
    </source>
</evidence>
<dbReference type="PANTHER" id="PTHR33941">
    <property type="entry name" value="PROPANEDIOL UTILIZATION PROTEIN PDUA"/>
    <property type="match status" value="1"/>
</dbReference>
<keyword evidence="7" id="KW-1185">Reference proteome</keyword>
<gene>
    <name evidence="6" type="ORF">AFZ32_02265</name>
    <name evidence="5" type="ORF">HB853_12250</name>
</gene>
<evidence type="ECO:0000259" key="4">
    <source>
        <dbReference type="PROSITE" id="PS51930"/>
    </source>
</evidence>
<dbReference type="CDD" id="cd07056">
    <property type="entry name" value="BMC_PduK"/>
    <property type="match status" value="1"/>
</dbReference>
<evidence type="ECO:0000256" key="1">
    <source>
        <dbReference type="ARBA" id="ARBA00024322"/>
    </source>
</evidence>
<dbReference type="InterPro" id="IPR000249">
    <property type="entry name" value="BMC_dom"/>
</dbReference>
<name>A0A7X0W5J9_LISWE</name>
<dbReference type="EMBL" id="NYPG01000001">
    <property type="protein sequence ID" value="PDK42672.1"/>
    <property type="molecule type" value="Genomic_DNA"/>
</dbReference>
<organism evidence="5 8">
    <name type="scientific">Listeria welshimeri</name>
    <dbReference type="NCBI Taxonomy" id="1643"/>
    <lineage>
        <taxon>Bacteria</taxon>
        <taxon>Bacillati</taxon>
        <taxon>Bacillota</taxon>
        <taxon>Bacilli</taxon>
        <taxon>Bacillales</taxon>
        <taxon>Listeriaceae</taxon>
        <taxon>Listeria</taxon>
    </lineage>
</organism>
<dbReference type="SUPFAM" id="SSF143414">
    <property type="entry name" value="CcmK-like"/>
    <property type="match status" value="1"/>
</dbReference>
<comment type="subcellular location">
    <subcellularLocation>
        <location evidence="1">Bacterial microcompartment</location>
    </subcellularLocation>
</comment>
<dbReference type="InterPro" id="IPR044872">
    <property type="entry name" value="CcmK/CsoS1_BMC"/>
</dbReference>
<dbReference type="PROSITE" id="PS51930">
    <property type="entry name" value="BMC_2"/>
    <property type="match status" value="1"/>
</dbReference>
<dbReference type="PANTHER" id="PTHR33941:SF11">
    <property type="entry name" value="BACTERIAL MICROCOMPARTMENT SHELL PROTEIN PDUJ"/>
    <property type="match status" value="1"/>
</dbReference>
<dbReference type="SMART" id="SM00877">
    <property type="entry name" value="BMC"/>
    <property type="match status" value="1"/>
</dbReference>